<dbReference type="InterPro" id="IPR008523">
    <property type="entry name" value="DUF805"/>
</dbReference>
<organism evidence="2 3">
    <name type="scientific">Lactococcus cremoris subsp. tructae</name>
    <dbReference type="NCBI Taxonomy" id="542833"/>
    <lineage>
        <taxon>Bacteria</taxon>
        <taxon>Bacillati</taxon>
        <taxon>Bacillota</taxon>
        <taxon>Bacilli</taxon>
        <taxon>Lactobacillales</taxon>
        <taxon>Streptococcaceae</taxon>
        <taxon>Lactococcus</taxon>
    </lineage>
</organism>
<name>A0A2A5STJ8_LACLC</name>
<dbReference type="Pfam" id="PF05656">
    <property type="entry name" value="DUF805"/>
    <property type="match status" value="1"/>
</dbReference>
<dbReference type="Proteomes" id="UP000218711">
    <property type="component" value="Unassembled WGS sequence"/>
</dbReference>
<dbReference type="AlphaFoldDB" id="A0A2A5STJ8"/>
<gene>
    <name evidence="2" type="ORF">RU92_GL001989</name>
</gene>
<feature type="transmembrane region" description="Helical" evidence="1">
    <location>
        <begin position="25"/>
        <end position="47"/>
    </location>
</feature>
<comment type="caution">
    <text evidence="2">The sequence shown here is derived from an EMBL/GenBank/DDBJ whole genome shotgun (WGS) entry which is preliminary data.</text>
</comment>
<accession>A0A2A5STJ8</accession>
<evidence type="ECO:0000313" key="2">
    <source>
        <dbReference type="EMBL" id="PCS18797.1"/>
    </source>
</evidence>
<sequence>MTTFLFSSGFSAALTADVDHFSPLTWIALILLIIWGFASIVPMSALAMRRIRDTGLSPFFWLVFPASLILGEFTQIWAMIISGVLAIVYLIFTLLPSKPDKMKPNSQIKGSLIVTTGLLVLIIFSVGHLPAEAEQIVYGSNPNISVADAKLISKIQIETQEIDKSSQPDVNIQMTANISDKSAKSISSNEANQIIQKETQEKGAVAVDDYPKPIADLLQQLIDNSVSEAEKTSVSDTNMEQESSAKNSLFGSITVLAASKQPANYTTPRVAAILRNNYKLALSLNAKSNQFKSYIPIPFIKNKVDVTFGAFANSYKTGAFTALVKGNGAWNVTTKKGGGLSYSGTYYVYGRKTIGAGVTNVNYGYMGRVLGIPEAVLRAGEAGYSFAHGGLKYGPFSFFDQPRDSAMIAYGFNLYNRRIRF</sequence>
<feature type="transmembrane region" description="Helical" evidence="1">
    <location>
        <begin position="108"/>
        <end position="127"/>
    </location>
</feature>
<proteinExistence type="predicted"/>
<evidence type="ECO:0000256" key="1">
    <source>
        <dbReference type="SAM" id="Phobius"/>
    </source>
</evidence>
<reference evidence="2 3" key="1">
    <citation type="submission" date="2014-12" db="EMBL/GenBank/DDBJ databases">
        <title>Draft genome sequences of 10 type strains of Lactococcus.</title>
        <authorList>
            <person name="Sun Z."/>
            <person name="Zhong Z."/>
            <person name="Liu W."/>
            <person name="Zhang W."/>
            <person name="Zhang H."/>
        </authorList>
    </citation>
    <scope>NUCLEOTIDE SEQUENCE [LARGE SCALE GENOMIC DNA]</scope>
    <source>
        <strain evidence="2 3">DSM 21502</strain>
    </source>
</reference>
<feature type="transmembrane region" description="Helical" evidence="1">
    <location>
        <begin position="54"/>
        <end position="70"/>
    </location>
</feature>
<keyword evidence="1" id="KW-0472">Membrane</keyword>
<keyword evidence="1" id="KW-0812">Transmembrane</keyword>
<protein>
    <submittedName>
        <fullName evidence="2">Uncharacterized protein</fullName>
    </submittedName>
</protein>
<feature type="transmembrane region" description="Helical" evidence="1">
    <location>
        <begin position="76"/>
        <end position="96"/>
    </location>
</feature>
<dbReference type="GO" id="GO:0016020">
    <property type="term" value="C:membrane"/>
    <property type="evidence" value="ECO:0007669"/>
    <property type="project" value="InterPro"/>
</dbReference>
<keyword evidence="1" id="KW-1133">Transmembrane helix</keyword>
<dbReference type="EMBL" id="JXKC01000004">
    <property type="protein sequence ID" value="PCS18797.1"/>
    <property type="molecule type" value="Genomic_DNA"/>
</dbReference>
<evidence type="ECO:0000313" key="3">
    <source>
        <dbReference type="Proteomes" id="UP000218711"/>
    </source>
</evidence>